<reference evidence="12 13" key="1">
    <citation type="journal article" date="2011" name="Proc. Natl. Acad. Sci. U.S.A.">
        <title>Evolutionary erosion of yeast sex chromosomes by mating-type switching accidents.</title>
        <authorList>
            <person name="Gordon J.L."/>
            <person name="Armisen D."/>
            <person name="Proux-Wera E."/>
            <person name="Oheigeartaigh S.S."/>
            <person name="Byrne K.P."/>
            <person name="Wolfe K.H."/>
        </authorList>
    </citation>
    <scope>NUCLEOTIDE SEQUENCE [LARGE SCALE GENOMIC DNA]</scope>
    <source>
        <strain evidence="13">ATCC MYA-139 / BCRC 22969 / CBS 8797 / CCRC 22969 / KCTC 17520 / NBRC 10181 / NCYC 3082</strain>
    </source>
</reference>
<dbReference type="PANTHER" id="PTHR43765">
    <property type="entry name" value="2-DEHYDROPANTOATE 2-REDUCTASE-RELATED"/>
    <property type="match status" value="1"/>
</dbReference>
<evidence type="ECO:0000256" key="1">
    <source>
        <dbReference type="ARBA" id="ARBA00002919"/>
    </source>
</evidence>
<keyword evidence="7" id="KW-0560">Oxidoreductase</keyword>
<dbReference type="InterPro" id="IPR013328">
    <property type="entry name" value="6PGD_dom2"/>
</dbReference>
<dbReference type="Gene3D" id="1.10.1040.10">
    <property type="entry name" value="N-(1-d-carboxylethyl)-l-norvaline Dehydrogenase, domain 2"/>
    <property type="match status" value="1"/>
</dbReference>
<dbReference type="SUPFAM" id="SSF48179">
    <property type="entry name" value="6-phosphogluconate dehydrogenase C-terminal domain-like"/>
    <property type="match status" value="1"/>
</dbReference>
<dbReference type="AlphaFoldDB" id="J7RVE9"/>
<dbReference type="STRING" id="1071383.J7RVE9"/>
<keyword evidence="5" id="KW-0566">Pantothenate biosynthesis</keyword>
<dbReference type="OMA" id="KFLVNCC"/>
<proteinExistence type="inferred from homology"/>
<dbReference type="Pfam" id="PF02558">
    <property type="entry name" value="ApbA"/>
    <property type="match status" value="1"/>
</dbReference>
<sequence length="374" mass="42093">MTIATKSAVHVVGMGSMGTLLAVNLLHTTNTEVIPLFRNKDRMDQFQKESNSTIGIRRLYLEDQPLLTKTLTKSYCPETFTGTKIENLIVTTKTYQTKAALQPYLSFIDSNTNLILIQNGLGVLEVLRDDVFANSTEKPNLFQGVIGHGVFQDTGYVFNHAGFANLKIARLPWNQNDFAQRESDVERDALDNSLVKILMQPGFVRELGCEQQTYQSLLLGQLFKFLINSCINPVTAILDCDNGEIKDSCRDVFCSIVEESLSVLRVAFKPLFDYEKNYNGKADYPILDVNNVLNVEHMIEEINRIGCIVNAKNSSSMRQDTRYLRDTEIAYINGYIVSLAEKLQLGPQATKTNKIISELAQLRLSLNRTRASNK</sequence>
<evidence type="ECO:0000256" key="9">
    <source>
        <dbReference type="ARBA" id="ARBA00048793"/>
    </source>
</evidence>
<dbReference type="FunFam" id="1.10.1040.10:FF:000047">
    <property type="entry name" value="2-dehydropantoate 2-reductase"/>
    <property type="match status" value="1"/>
</dbReference>
<evidence type="ECO:0000256" key="2">
    <source>
        <dbReference type="ARBA" id="ARBA00004994"/>
    </source>
</evidence>
<evidence type="ECO:0000256" key="6">
    <source>
        <dbReference type="ARBA" id="ARBA00022857"/>
    </source>
</evidence>
<dbReference type="InterPro" id="IPR008927">
    <property type="entry name" value="6-PGluconate_DH-like_C_sf"/>
</dbReference>
<dbReference type="GeneID" id="34524547"/>
<dbReference type="PANTHER" id="PTHR43765:SF2">
    <property type="entry name" value="2-DEHYDROPANTOATE 2-REDUCTASE"/>
    <property type="match status" value="1"/>
</dbReference>
<dbReference type="GO" id="GO:0015940">
    <property type="term" value="P:pantothenate biosynthetic process"/>
    <property type="evidence" value="ECO:0007669"/>
    <property type="project" value="UniProtKB-KW"/>
</dbReference>
<dbReference type="EC" id="1.1.1.169" evidence="4"/>
<evidence type="ECO:0000259" key="10">
    <source>
        <dbReference type="Pfam" id="PF02558"/>
    </source>
</evidence>
<feature type="domain" description="Ketopantoate reductase C-terminal" evidence="11">
    <location>
        <begin position="219"/>
        <end position="360"/>
    </location>
</feature>
<dbReference type="InterPro" id="IPR013752">
    <property type="entry name" value="KPA_reductase"/>
</dbReference>
<dbReference type="GO" id="GO:0005739">
    <property type="term" value="C:mitochondrion"/>
    <property type="evidence" value="ECO:0007669"/>
    <property type="project" value="TreeGrafter"/>
</dbReference>
<evidence type="ECO:0000313" key="12">
    <source>
        <dbReference type="EMBL" id="CCK68897.1"/>
    </source>
</evidence>
<dbReference type="OrthoDB" id="73846at2759"/>
<comment type="catalytic activity">
    <reaction evidence="9">
        <text>(R)-pantoate + NADP(+) = 2-dehydropantoate + NADPH + H(+)</text>
        <dbReference type="Rhea" id="RHEA:16233"/>
        <dbReference type="ChEBI" id="CHEBI:11561"/>
        <dbReference type="ChEBI" id="CHEBI:15378"/>
        <dbReference type="ChEBI" id="CHEBI:15980"/>
        <dbReference type="ChEBI" id="CHEBI:57783"/>
        <dbReference type="ChEBI" id="CHEBI:58349"/>
        <dbReference type="EC" id="1.1.1.169"/>
    </reaction>
</comment>
<accession>J7RVE9</accession>
<dbReference type="KEGG" id="kng:KNAG_0B04625"/>
<reference evidence="13" key="2">
    <citation type="submission" date="2012-08" db="EMBL/GenBank/DDBJ databases">
        <title>Genome sequence of Kazachstania naganishii.</title>
        <authorList>
            <person name="Gordon J.L."/>
            <person name="Armisen D."/>
            <person name="Proux-Wera E."/>
            <person name="OhEigeartaigh S.S."/>
            <person name="Byrne K.P."/>
            <person name="Wolfe K.H."/>
        </authorList>
    </citation>
    <scope>NUCLEOTIDE SEQUENCE [LARGE SCALE GENOMIC DNA]</scope>
    <source>
        <strain evidence="13">ATCC MYA-139 / BCRC 22969 / CBS 8797 / CCRC 22969 / KCTC 17520 / NBRC 10181 / NCYC 3082</strain>
    </source>
</reference>
<dbReference type="InterPro" id="IPR050838">
    <property type="entry name" value="Ketopantoate_reductase"/>
</dbReference>
<dbReference type="NCBIfam" id="TIGR00745">
    <property type="entry name" value="apbA_panE"/>
    <property type="match status" value="1"/>
</dbReference>
<dbReference type="EMBL" id="HE978315">
    <property type="protein sequence ID" value="CCK68897.1"/>
    <property type="molecule type" value="Genomic_DNA"/>
</dbReference>
<evidence type="ECO:0000256" key="8">
    <source>
        <dbReference type="ARBA" id="ARBA00032024"/>
    </source>
</evidence>
<dbReference type="SUPFAM" id="SSF51735">
    <property type="entry name" value="NAD(P)-binding Rossmann-fold domains"/>
    <property type="match status" value="1"/>
</dbReference>
<dbReference type="InterPro" id="IPR013332">
    <property type="entry name" value="KPR_N"/>
</dbReference>
<gene>
    <name evidence="12" type="primary">KNAG0B04625</name>
    <name evidence="12" type="ordered locus">KNAG_0B04625</name>
</gene>
<protein>
    <recommendedName>
        <fullName evidence="4">2-dehydropantoate 2-reductase</fullName>
        <ecNumber evidence="4">1.1.1.169</ecNumber>
    </recommendedName>
    <alternativeName>
        <fullName evidence="8">Ketopantoate reductase</fullName>
    </alternativeName>
</protein>
<name>J7RVE9_HUIN7</name>
<dbReference type="eggNOG" id="ENOG502QPT5">
    <property type="taxonomic scope" value="Eukaryota"/>
</dbReference>
<dbReference type="GO" id="GO:0050661">
    <property type="term" value="F:NADP binding"/>
    <property type="evidence" value="ECO:0007669"/>
    <property type="project" value="TreeGrafter"/>
</dbReference>
<dbReference type="HOGENOM" id="CLU_031468_10_2_1"/>
<dbReference type="RefSeq" id="XP_022463143.1">
    <property type="nucleotide sequence ID" value="XM_022606448.1"/>
</dbReference>
<dbReference type="GO" id="GO:0008677">
    <property type="term" value="F:2-dehydropantoate 2-reductase activity"/>
    <property type="evidence" value="ECO:0007669"/>
    <property type="project" value="UniProtKB-EC"/>
</dbReference>
<comment type="similarity">
    <text evidence="3">Belongs to the ketopantoate reductase family.</text>
</comment>
<comment type="function">
    <text evidence="1">Catalyzes the NADPH-dependent reduction of ketopantoate into pantoic acid.</text>
</comment>
<organism evidence="12 13">
    <name type="scientific">Huiozyma naganishii (strain ATCC MYA-139 / BCRC 22969 / CBS 8797 / KCTC 17520 / NBRC 10181 / NCYC 3082 / Yp74L-3)</name>
    <name type="common">Yeast</name>
    <name type="synonym">Kazachstania naganishii</name>
    <dbReference type="NCBI Taxonomy" id="1071383"/>
    <lineage>
        <taxon>Eukaryota</taxon>
        <taxon>Fungi</taxon>
        <taxon>Dikarya</taxon>
        <taxon>Ascomycota</taxon>
        <taxon>Saccharomycotina</taxon>
        <taxon>Saccharomycetes</taxon>
        <taxon>Saccharomycetales</taxon>
        <taxon>Saccharomycetaceae</taxon>
        <taxon>Huiozyma</taxon>
    </lineage>
</organism>
<evidence type="ECO:0000313" key="13">
    <source>
        <dbReference type="Proteomes" id="UP000006310"/>
    </source>
</evidence>
<dbReference type="Proteomes" id="UP000006310">
    <property type="component" value="Chromosome 2"/>
</dbReference>
<feature type="domain" description="Ketopantoate reductase N-terminal" evidence="10">
    <location>
        <begin position="9"/>
        <end position="171"/>
    </location>
</feature>
<evidence type="ECO:0000256" key="7">
    <source>
        <dbReference type="ARBA" id="ARBA00023002"/>
    </source>
</evidence>
<evidence type="ECO:0000259" key="11">
    <source>
        <dbReference type="Pfam" id="PF08546"/>
    </source>
</evidence>
<keyword evidence="6" id="KW-0521">NADP</keyword>
<evidence type="ECO:0000256" key="3">
    <source>
        <dbReference type="ARBA" id="ARBA00007870"/>
    </source>
</evidence>
<evidence type="ECO:0000256" key="4">
    <source>
        <dbReference type="ARBA" id="ARBA00013014"/>
    </source>
</evidence>
<keyword evidence="13" id="KW-1185">Reference proteome</keyword>
<evidence type="ECO:0000256" key="5">
    <source>
        <dbReference type="ARBA" id="ARBA00022655"/>
    </source>
</evidence>
<dbReference type="InterPro" id="IPR036291">
    <property type="entry name" value="NAD(P)-bd_dom_sf"/>
</dbReference>
<dbReference type="Gene3D" id="3.40.50.720">
    <property type="entry name" value="NAD(P)-binding Rossmann-like Domain"/>
    <property type="match status" value="1"/>
</dbReference>
<dbReference type="Pfam" id="PF08546">
    <property type="entry name" value="ApbA_C"/>
    <property type="match status" value="1"/>
</dbReference>
<comment type="pathway">
    <text evidence="2">Cofactor biosynthesis; (R)-pantothenate biosynthesis; (R)-pantoate from 3-methyl-2-oxobutanoate: step 2/2.</text>
</comment>
<dbReference type="InterPro" id="IPR003710">
    <property type="entry name" value="ApbA"/>
</dbReference>